<evidence type="ECO:0000256" key="3">
    <source>
        <dbReference type="ARBA" id="ARBA00022741"/>
    </source>
</evidence>
<accession>Q31S69</accession>
<dbReference type="GO" id="GO:0016887">
    <property type="term" value="F:ATP hydrolysis activity"/>
    <property type="evidence" value="ECO:0007669"/>
    <property type="project" value="InterPro"/>
</dbReference>
<evidence type="ECO:0000256" key="4">
    <source>
        <dbReference type="ARBA" id="ARBA00022840"/>
    </source>
</evidence>
<dbReference type="Pfam" id="PF00005">
    <property type="entry name" value="ABC_tran"/>
    <property type="match status" value="1"/>
</dbReference>
<dbReference type="BioCyc" id="SYNEL:SYNPCC7942_0068-MONOMER"/>
<dbReference type="InterPro" id="IPR027417">
    <property type="entry name" value="P-loop_NTPase"/>
</dbReference>
<name>Q31S69_SYNE7</name>
<dbReference type="EMBL" id="CP000100">
    <property type="protein sequence ID" value="ABB56100.1"/>
    <property type="molecule type" value="Genomic_DNA"/>
</dbReference>
<dbReference type="SUPFAM" id="SSF52540">
    <property type="entry name" value="P-loop containing nucleoside triphosphate hydrolases"/>
    <property type="match status" value="1"/>
</dbReference>
<dbReference type="InterPro" id="IPR003439">
    <property type="entry name" value="ABC_transporter-like_ATP-bd"/>
</dbReference>
<dbReference type="InterPro" id="IPR003593">
    <property type="entry name" value="AAA+_ATPase"/>
</dbReference>
<dbReference type="Proteomes" id="UP000889800">
    <property type="component" value="Chromosome"/>
</dbReference>
<evidence type="ECO:0000259" key="5">
    <source>
        <dbReference type="PROSITE" id="PS50893"/>
    </source>
</evidence>
<evidence type="ECO:0000256" key="2">
    <source>
        <dbReference type="ARBA" id="ARBA00022448"/>
    </source>
</evidence>
<dbReference type="KEGG" id="syf:Synpcc7942_0068"/>
<dbReference type="PaxDb" id="1140-Synpcc7942_0068"/>
<evidence type="ECO:0000256" key="1">
    <source>
        <dbReference type="ARBA" id="ARBA00005417"/>
    </source>
</evidence>
<dbReference type="AlphaFoldDB" id="Q31S69"/>
<dbReference type="HOGENOM" id="CLU_000604_1_2_3"/>
<dbReference type="eggNOG" id="COG1131">
    <property type="taxonomic scope" value="Bacteria"/>
</dbReference>
<proteinExistence type="inferred from homology"/>
<feature type="domain" description="ABC transporter" evidence="5">
    <location>
        <begin position="14"/>
        <end position="243"/>
    </location>
</feature>
<sequence>MLTGRPIPSVLGMIEVEQLTQQYGARAAIQDLTFRVEAGEILGFLGPNGAGKTTTLRILAAAQPASRGTARIAGWDVHRQAQAVRQRIGYLPEIPPLYPEMTVQAYLSFVARLKGVVAGDRPQRLAETLQRCGLNDRAQTPIRKLSKGYRQRVGLAQAIVHDPPVILLDEPTVGLDPRQLQEVRSLIRSLAGEKTVIFSSHILSEVSQVSDRVVILNQGRLVTTTATRELLQQGGWHYRLEVSGDRNPLAVLQSLDGVQSVQMQAQTGDRWIISLTSQADQEIGAAIAATIQQQGGQLWELRRDRPSLEEIFLRLTAPVPLNPSEEPAE</sequence>
<dbReference type="PANTHER" id="PTHR43335:SF4">
    <property type="entry name" value="ABC TRANSPORTER, ATP-BINDING PROTEIN"/>
    <property type="match status" value="1"/>
</dbReference>
<dbReference type="STRING" id="1140.Synpcc7942_0068"/>
<dbReference type="CDD" id="cd03230">
    <property type="entry name" value="ABC_DR_subfamily_A"/>
    <property type="match status" value="1"/>
</dbReference>
<dbReference type="PANTHER" id="PTHR43335">
    <property type="entry name" value="ABC TRANSPORTER, ATP-BINDING PROTEIN"/>
    <property type="match status" value="1"/>
</dbReference>
<dbReference type="GO" id="GO:0005524">
    <property type="term" value="F:ATP binding"/>
    <property type="evidence" value="ECO:0007669"/>
    <property type="project" value="UniProtKB-KW"/>
</dbReference>
<keyword evidence="7" id="KW-1185">Reference proteome</keyword>
<dbReference type="SMART" id="SM00382">
    <property type="entry name" value="AAA"/>
    <property type="match status" value="1"/>
</dbReference>
<evidence type="ECO:0000313" key="6">
    <source>
        <dbReference type="EMBL" id="ABB56100.1"/>
    </source>
</evidence>
<keyword evidence="2" id="KW-0813">Transport</keyword>
<dbReference type="Gene3D" id="3.40.50.300">
    <property type="entry name" value="P-loop containing nucleotide triphosphate hydrolases"/>
    <property type="match status" value="1"/>
</dbReference>
<keyword evidence="4" id="KW-0067">ATP-binding</keyword>
<protein>
    <submittedName>
        <fullName evidence="6">ATPase</fullName>
    </submittedName>
</protein>
<reference evidence="7" key="1">
    <citation type="submission" date="2005-08" db="EMBL/GenBank/DDBJ databases">
        <title>Complete sequence of chromosome 1 of Synechococcus elongatus PCC 7942.</title>
        <authorList>
            <consortium name="US DOE Joint Genome Institute"/>
            <person name="Copeland A."/>
            <person name="Lucas S."/>
            <person name="Lapidus A."/>
            <person name="Barry K."/>
            <person name="Detter J.C."/>
            <person name="Glavina T."/>
            <person name="Hammon N."/>
            <person name="Israni S."/>
            <person name="Pitluck S."/>
            <person name="Schmutz J."/>
            <person name="Larimer F."/>
            <person name="Land M."/>
            <person name="Kyrpides N."/>
            <person name="Lykidis A."/>
            <person name="Richardson P."/>
        </authorList>
    </citation>
    <scope>NUCLEOTIDE SEQUENCE [LARGE SCALE GENOMIC DNA]</scope>
    <source>
        <strain evidence="7">ATCC 33912 / PCC 7942 / FACHB-805</strain>
    </source>
</reference>
<comment type="similarity">
    <text evidence="1">Belongs to the ABC transporter superfamily.</text>
</comment>
<organism evidence="6 7">
    <name type="scientific">Synechococcus elongatus (strain ATCC 33912 / PCC 7942 / FACHB-805)</name>
    <name type="common">Anacystis nidulans R2</name>
    <dbReference type="NCBI Taxonomy" id="1140"/>
    <lineage>
        <taxon>Bacteria</taxon>
        <taxon>Bacillati</taxon>
        <taxon>Cyanobacteriota</taxon>
        <taxon>Cyanophyceae</taxon>
        <taxon>Synechococcales</taxon>
        <taxon>Synechococcaceae</taxon>
        <taxon>Synechococcus</taxon>
    </lineage>
</organism>
<evidence type="ECO:0000313" key="7">
    <source>
        <dbReference type="Proteomes" id="UP000889800"/>
    </source>
</evidence>
<keyword evidence="3" id="KW-0547">Nucleotide-binding</keyword>
<dbReference type="PROSITE" id="PS50893">
    <property type="entry name" value="ABC_TRANSPORTER_2"/>
    <property type="match status" value="1"/>
</dbReference>
<gene>
    <name evidence="6" type="ordered locus">Synpcc7942_0068</name>
</gene>